<reference evidence="1 2" key="1">
    <citation type="submission" date="2024-04" db="EMBL/GenBank/DDBJ databases">
        <title>Tritrichomonas musculus Genome.</title>
        <authorList>
            <person name="Alves-Ferreira E."/>
            <person name="Grigg M."/>
            <person name="Lorenzi H."/>
            <person name="Galac M."/>
        </authorList>
    </citation>
    <scope>NUCLEOTIDE SEQUENCE [LARGE SCALE GENOMIC DNA]</scope>
    <source>
        <strain evidence="1 2">EAF2021</strain>
    </source>
</reference>
<evidence type="ECO:0000313" key="2">
    <source>
        <dbReference type="Proteomes" id="UP001470230"/>
    </source>
</evidence>
<accession>A0ABR2H356</accession>
<evidence type="ECO:0000313" key="1">
    <source>
        <dbReference type="EMBL" id="KAK8840331.1"/>
    </source>
</evidence>
<name>A0ABR2H356_9EUKA</name>
<comment type="caution">
    <text evidence="1">The sequence shown here is derived from an EMBL/GenBank/DDBJ whole genome shotgun (WGS) entry which is preliminary data.</text>
</comment>
<organism evidence="1 2">
    <name type="scientific">Tritrichomonas musculus</name>
    <dbReference type="NCBI Taxonomy" id="1915356"/>
    <lineage>
        <taxon>Eukaryota</taxon>
        <taxon>Metamonada</taxon>
        <taxon>Parabasalia</taxon>
        <taxon>Tritrichomonadida</taxon>
        <taxon>Tritrichomonadidae</taxon>
        <taxon>Tritrichomonas</taxon>
    </lineage>
</organism>
<proteinExistence type="predicted"/>
<dbReference type="Proteomes" id="UP001470230">
    <property type="component" value="Unassembled WGS sequence"/>
</dbReference>
<dbReference type="EMBL" id="JAPFFF010000047">
    <property type="protein sequence ID" value="KAK8840331.1"/>
    <property type="molecule type" value="Genomic_DNA"/>
</dbReference>
<sequence>MIGPPQSNGDQQQIFFQYIKKVCDTIKLEDKLQMLPHYFYITPKEFDDSLLKFKNNLSLYYKEVSELVGIDYNFAEKNNFFLFNNFCDKFTNKLSDNAIRTMIYSPHSIFFLHELLFDLLNPHLTKDTVNIDEYGRMNDGASIPISLKIEDVMNYCPKYLKTILSGENARKIFDEYIVKEMFEHPHLFYMIRFNQKIKMTEDELSKLKAQIFTDKMIMEILGFIKDLPNYLEPLPDYNGKLYNSKSLHCLHNFQELINMNYNEAIPSISVSDDHFFQDIKIFFVKKGEKDQEIIFENMLETAKNQDKIKEGQKAFRFLNAKKEFELRAYLLYQEHYLNYNIKLINGVVFQVGAFYYFHINKRPNNISISEYIKNPRLFFQHLSNRTLSGEDIKRIFHNFYARPVNNNLIETQYNTNPTNPVFSNLFLLDGITYEEFMSKRPALKIADEVFVNACLLKEHNEEEEISSYITQLWELYKEHVDTFQEIITPYVSSFMVNIDPYYTARAITKSYQSLVQKVKGVTGYDLYKHKIDEERFILTLFKLARPPNFFSMYVYLYEFMFAGIYDDIYVSDNKYLENLLVSRNIMQTIISHYNFDASGYCRIEQSVINVISSDVNQIELQFSEIVADDSNDIISLMKLDDEINDEKTILKTYFSVLESFNALTIRFIQKGGIIRIFNLTIDKKCKESEAIPKILTNKEALMNFVNEKLYPQKK</sequence>
<gene>
    <name evidence="1" type="ORF">M9Y10_030888</name>
</gene>
<protein>
    <submittedName>
        <fullName evidence="1">Uncharacterized protein</fullName>
    </submittedName>
</protein>
<keyword evidence="2" id="KW-1185">Reference proteome</keyword>